<dbReference type="AlphaFoldDB" id="A0A0L0NFQ3"/>
<evidence type="ECO:0000313" key="1">
    <source>
        <dbReference type="EMBL" id="KND92545.1"/>
    </source>
</evidence>
<sequence length="163" mass="18425">MRIVRREFPVVIAAPGKCCNYFNSILPDGFENLRHVAEIVLAAGRIKELIRERHLRLAKDREAELRDSYRHPPGVVEIVEVAPEPMSQPYTFTMVWLTQYGRYVDVEFLAQSKMLSWTPGTGGQTTVAVYGSIPRKSPVWPMYARSSLLRGTKSGKVCLKESG</sequence>
<gene>
    <name evidence="1" type="ORF">TOPH_02798</name>
</gene>
<name>A0A0L0NFQ3_TOLOC</name>
<evidence type="ECO:0000313" key="2">
    <source>
        <dbReference type="Proteomes" id="UP000036947"/>
    </source>
</evidence>
<dbReference type="EMBL" id="LFRF01000005">
    <property type="protein sequence ID" value="KND92545.1"/>
    <property type="molecule type" value="Genomic_DNA"/>
</dbReference>
<reference evidence="1 2" key="1">
    <citation type="journal article" date="2015" name="BMC Genomics">
        <title>The genome of the truffle-parasite Tolypocladium ophioglossoides and the evolution of antifungal peptaibiotics.</title>
        <authorList>
            <person name="Quandt C.A."/>
            <person name="Bushley K.E."/>
            <person name="Spatafora J.W."/>
        </authorList>
    </citation>
    <scope>NUCLEOTIDE SEQUENCE [LARGE SCALE GENOMIC DNA]</scope>
    <source>
        <strain evidence="1 2">CBS 100239</strain>
    </source>
</reference>
<keyword evidence="2" id="KW-1185">Reference proteome</keyword>
<accession>A0A0L0NFQ3</accession>
<dbReference type="OrthoDB" id="4733706at2759"/>
<proteinExistence type="predicted"/>
<organism evidence="1 2">
    <name type="scientific">Tolypocladium ophioglossoides (strain CBS 100239)</name>
    <name type="common">Snaketongue truffleclub</name>
    <name type="synonym">Elaphocordyceps ophioglossoides</name>
    <dbReference type="NCBI Taxonomy" id="1163406"/>
    <lineage>
        <taxon>Eukaryota</taxon>
        <taxon>Fungi</taxon>
        <taxon>Dikarya</taxon>
        <taxon>Ascomycota</taxon>
        <taxon>Pezizomycotina</taxon>
        <taxon>Sordariomycetes</taxon>
        <taxon>Hypocreomycetidae</taxon>
        <taxon>Hypocreales</taxon>
        <taxon>Ophiocordycipitaceae</taxon>
        <taxon>Tolypocladium</taxon>
    </lineage>
</organism>
<comment type="caution">
    <text evidence="1">The sequence shown here is derived from an EMBL/GenBank/DDBJ whole genome shotgun (WGS) entry which is preliminary data.</text>
</comment>
<protein>
    <submittedName>
        <fullName evidence="1">Uncharacterized protein</fullName>
    </submittedName>
</protein>
<dbReference type="Proteomes" id="UP000036947">
    <property type="component" value="Unassembled WGS sequence"/>
</dbReference>